<evidence type="ECO:0000313" key="1">
    <source>
        <dbReference type="EnsemblMetazoa" id="PPA46407.1"/>
    </source>
</evidence>
<accession>A0A2A6BUV9</accession>
<gene>
    <name evidence="1" type="primary">WBGene00284776</name>
</gene>
<dbReference type="Proteomes" id="UP000005239">
    <property type="component" value="Unassembled WGS sequence"/>
</dbReference>
<dbReference type="EnsemblMetazoa" id="PPA46407.1">
    <property type="protein sequence ID" value="PPA46407.1"/>
    <property type="gene ID" value="WBGene00284776"/>
</dbReference>
<protein>
    <submittedName>
        <fullName evidence="1">Uncharacterized protein</fullName>
    </submittedName>
</protein>
<name>A0A2A6BUV9_PRIPA</name>
<organism evidence="1 2">
    <name type="scientific">Pristionchus pacificus</name>
    <name type="common">Parasitic nematode worm</name>
    <dbReference type="NCBI Taxonomy" id="54126"/>
    <lineage>
        <taxon>Eukaryota</taxon>
        <taxon>Metazoa</taxon>
        <taxon>Ecdysozoa</taxon>
        <taxon>Nematoda</taxon>
        <taxon>Chromadorea</taxon>
        <taxon>Rhabditida</taxon>
        <taxon>Rhabditina</taxon>
        <taxon>Diplogasteromorpha</taxon>
        <taxon>Diplogasteroidea</taxon>
        <taxon>Neodiplogasteridae</taxon>
        <taxon>Pristionchus</taxon>
    </lineage>
</organism>
<proteinExistence type="predicted"/>
<sequence>MPGCGRRAQEIFLEYENFEPGEPDEFFRDSDQRFTFSKDEPWHATTVAIRIPGATMCMRRCWPPCVWSSSKCYDFE</sequence>
<reference evidence="2" key="1">
    <citation type="journal article" date="2008" name="Nat. Genet.">
        <title>The Pristionchus pacificus genome provides a unique perspective on nematode lifestyle and parasitism.</title>
        <authorList>
            <person name="Dieterich C."/>
            <person name="Clifton S.W."/>
            <person name="Schuster L.N."/>
            <person name="Chinwalla A."/>
            <person name="Delehaunty K."/>
            <person name="Dinkelacker I."/>
            <person name="Fulton L."/>
            <person name="Fulton R."/>
            <person name="Godfrey J."/>
            <person name="Minx P."/>
            <person name="Mitreva M."/>
            <person name="Roeseler W."/>
            <person name="Tian H."/>
            <person name="Witte H."/>
            <person name="Yang S.P."/>
            <person name="Wilson R.K."/>
            <person name="Sommer R.J."/>
        </authorList>
    </citation>
    <scope>NUCLEOTIDE SEQUENCE [LARGE SCALE GENOMIC DNA]</scope>
    <source>
        <strain evidence="2">PS312</strain>
    </source>
</reference>
<accession>A0A8R1V557</accession>
<dbReference type="AlphaFoldDB" id="A0A2A6BUV9"/>
<reference evidence="1" key="2">
    <citation type="submission" date="2022-06" db="UniProtKB">
        <authorList>
            <consortium name="EnsemblMetazoa"/>
        </authorList>
    </citation>
    <scope>IDENTIFICATION</scope>
    <source>
        <strain evidence="1">PS312</strain>
    </source>
</reference>
<evidence type="ECO:0000313" key="2">
    <source>
        <dbReference type="Proteomes" id="UP000005239"/>
    </source>
</evidence>
<keyword evidence="2" id="KW-1185">Reference proteome</keyword>